<dbReference type="AlphaFoldDB" id="A0A0D2P8G1"/>
<feature type="region of interest" description="Disordered" evidence="1">
    <location>
        <begin position="633"/>
        <end position="657"/>
    </location>
</feature>
<dbReference type="STRING" id="945553.A0A0D2P8G1"/>
<keyword evidence="2" id="KW-1133">Transmembrane helix</keyword>
<organism evidence="3 4">
    <name type="scientific">Hypholoma sublateritium (strain FD-334 SS-4)</name>
    <dbReference type="NCBI Taxonomy" id="945553"/>
    <lineage>
        <taxon>Eukaryota</taxon>
        <taxon>Fungi</taxon>
        <taxon>Dikarya</taxon>
        <taxon>Basidiomycota</taxon>
        <taxon>Agaricomycotina</taxon>
        <taxon>Agaricomycetes</taxon>
        <taxon>Agaricomycetidae</taxon>
        <taxon>Agaricales</taxon>
        <taxon>Agaricineae</taxon>
        <taxon>Strophariaceae</taxon>
        <taxon>Hypholoma</taxon>
    </lineage>
</organism>
<dbReference type="Proteomes" id="UP000054270">
    <property type="component" value="Unassembled WGS sequence"/>
</dbReference>
<proteinExistence type="predicted"/>
<gene>
    <name evidence="3" type="ORF">HYPSUDRAFT_171311</name>
</gene>
<keyword evidence="4" id="KW-1185">Reference proteome</keyword>
<dbReference type="PANTHER" id="PTHR37544:SF3">
    <property type="entry name" value="SPRAY"/>
    <property type="match status" value="1"/>
</dbReference>
<feature type="transmembrane region" description="Helical" evidence="2">
    <location>
        <begin position="51"/>
        <end position="79"/>
    </location>
</feature>
<evidence type="ECO:0000313" key="4">
    <source>
        <dbReference type="Proteomes" id="UP000054270"/>
    </source>
</evidence>
<dbReference type="PANTHER" id="PTHR37544">
    <property type="entry name" value="SPRAY-RELATED"/>
    <property type="match status" value="1"/>
</dbReference>
<dbReference type="InterPro" id="IPR021840">
    <property type="entry name" value="DUF3433"/>
</dbReference>
<feature type="transmembrane region" description="Helical" evidence="2">
    <location>
        <begin position="99"/>
        <end position="120"/>
    </location>
</feature>
<dbReference type="Pfam" id="PF11915">
    <property type="entry name" value="DUF3433"/>
    <property type="match status" value="1"/>
</dbReference>
<dbReference type="OMA" id="LRWYQPY"/>
<keyword evidence="2" id="KW-0472">Membrane</keyword>
<sequence length="657" mass="70407">MSGTHSSDYITLETTDRFSGHTPTSSRFRESTHVIPTPGSQGKRPKPFTPLILRLPVLIAIPLTMLLLGIGLEVAIFISNHDNGFKVPVNNVFSLFGDVSAQFLASFFPTLLVLPLAFTWRELDWNVRSYQPYLVLQKGNALAEESLLLDYVELGPLPSLFRALHYKHRTVFWSALTAMLTYTFQPLTGSIFQIRQADQTDTWSVTSIKSIGLATDGISDLNSFVAAAGYTDASAVLDNIGDPQFVFNGWATAEVAFPANPFLNGTVTVQTSGIQTNVNCSNPVSSSSTAVGTNINITSTSVNGCTALASFDTSVSTGQYGVVDVSCPGTPATEPIEFHPVAFWFYNQNSSTNAEQNQTVFCQPIIQAFEVQAVASLNNGSLTKVTGIGPYIQDNNVFSPPQNGSAFNGVLFNESTNPFIQARADATKSIVPAAIFKAAARAPGGLQATFEEDNGFLVFTQTFYTRHLSVSALAVYFVDQNTTLTASVDSLVPRLVIDALPAHLLAIMLILTGLIGLPLMVRHRGQRQRLLLATPPGNIGSIVALTGRSGFGELLLPYDDALTLERKLDGLRFRLDARTGAIVADDTLAGAHGDAAGAMSALMGGGDADEPPDTGLAESSSFLARQVATGTLPWERSWAPASEPPLKSPLSRTEYVP</sequence>
<feature type="region of interest" description="Disordered" evidence="1">
    <location>
        <begin position="16"/>
        <end position="43"/>
    </location>
</feature>
<evidence type="ECO:0000256" key="2">
    <source>
        <dbReference type="SAM" id="Phobius"/>
    </source>
</evidence>
<feature type="transmembrane region" description="Helical" evidence="2">
    <location>
        <begin position="500"/>
        <end position="521"/>
    </location>
</feature>
<reference evidence="4" key="1">
    <citation type="submission" date="2014-04" db="EMBL/GenBank/DDBJ databases">
        <title>Evolutionary Origins and Diversification of the Mycorrhizal Mutualists.</title>
        <authorList>
            <consortium name="DOE Joint Genome Institute"/>
            <consortium name="Mycorrhizal Genomics Consortium"/>
            <person name="Kohler A."/>
            <person name="Kuo A."/>
            <person name="Nagy L.G."/>
            <person name="Floudas D."/>
            <person name="Copeland A."/>
            <person name="Barry K.W."/>
            <person name="Cichocki N."/>
            <person name="Veneault-Fourrey C."/>
            <person name="LaButti K."/>
            <person name="Lindquist E.A."/>
            <person name="Lipzen A."/>
            <person name="Lundell T."/>
            <person name="Morin E."/>
            <person name="Murat C."/>
            <person name="Riley R."/>
            <person name="Ohm R."/>
            <person name="Sun H."/>
            <person name="Tunlid A."/>
            <person name="Henrissat B."/>
            <person name="Grigoriev I.V."/>
            <person name="Hibbett D.S."/>
            <person name="Martin F."/>
        </authorList>
    </citation>
    <scope>NUCLEOTIDE SEQUENCE [LARGE SCALE GENOMIC DNA]</scope>
    <source>
        <strain evidence="4">FD-334 SS-4</strain>
    </source>
</reference>
<dbReference type="OrthoDB" id="3248909at2759"/>
<dbReference type="EMBL" id="KN817618">
    <property type="protein sequence ID" value="KJA16620.1"/>
    <property type="molecule type" value="Genomic_DNA"/>
</dbReference>
<evidence type="ECO:0000313" key="3">
    <source>
        <dbReference type="EMBL" id="KJA16620.1"/>
    </source>
</evidence>
<keyword evidence="2" id="KW-0812">Transmembrane</keyword>
<protein>
    <submittedName>
        <fullName evidence="3">Uncharacterized protein</fullName>
    </submittedName>
</protein>
<evidence type="ECO:0000256" key="1">
    <source>
        <dbReference type="SAM" id="MobiDB-lite"/>
    </source>
</evidence>
<name>A0A0D2P8G1_HYPSF</name>
<accession>A0A0D2P8G1</accession>